<gene>
    <name evidence="2" type="primary">LOC142174327</name>
</gene>
<reference evidence="1" key="1">
    <citation type="journal article" date="2014" name="Nat. Commun.">
        <title>The tobacco genome sequence and its comparison with those of tomato and potato.</title>
        <authorList>
            <person name="Sierro N."/>
            <person name="Battey J.N."/>
            <person name="Ouadi S."/>
            <person name="Bakaher N."/>
            <person name="Bovet L."/>
            <person name="Willig A."/>
            <person name="Goepfert S."/>
            <person name="Peitsch M.C."/>
            <person name="Ivanov N.V."/>
        </authorList>
    </citation>
    <scope>NUCLEOTIDE SEQUENCE [LARGE SCALE GENOMIC DNA]</scope>
</reference>
<keyword evidence="1" id="KW-1185">Reference proteome</keyword>
<accession>A0AC58TG53</accession>
<reference evidence="2" key="2">
    <citation type="submission" date="2025-08" db="UniProtKB">
        <authorList>
            <consortium name="RefSeq"/>
        </authorList>
    </citation>
    <scope>IDENTIFICATION</scope>
    <source>
        <tissue evidence="2">Leaf</tissue>
    </source>
</reference>
<evidence type="ECO:0000313" key="2">
    <source>
        <dbReference type="RefSeq" id="XP_075096207.1"/>
    </source>
</evidence>
<proteinExistence type="predicted"/>
<sequence length="728" mass="83617">MYDAEARGSATPGGKQLKRKGKEVCVDDDFVEDVPKIPTVKKPKLPPTSTKQKTKKQSKELPKLVQKKKFGKDHFRFYLVESGNFESYPWGIKLFNQVMESVRHRLNPRVHSYLIRGCSLALQVWLYECCSTVSTELATRCSDSIPRILRWSATKGQIWLTAFEEKMIKPEWIKFTSMTESGEEIGVLTLPNKIEYEDEQGAQSSEVPNADSPTLEPKHTNCQEDKESVAMKFRKLEKGIKQLEDFRKDVFKELHDLRVFIDDSMKKVLNLINRRYDVDEAKFANSSTKNNDQKQGVNHQQFPFNLGDQVHASTSNTTAVCPEHVPVHVDLYGEFQEAAEVEQADIEDINAQSPIHGVIVAAQTEQVIEKQLNEGEDVHHVDEVVSEGSCIDKKRVTLDDFELPDNLTQLVKYGELIPDEATPIHPGRTRQLGEHARSPFIPLYSSGGSISIGPKFFYLKHPFTPLIGENVDSDMLDKFNKWLCHRTDKVSKRKKAPFSIKDNQINPWLDLRVEKVDKKDWFYSLAHPGESSMTRCSYFVDNCSYIVANSRFHFILQHIDVIMYYMRKREYILGYRLLANVSWDEVDYVIMPVNIVENFHWLLIVFDIVDMQLYVYDSIVSSHHHNVVESCVDKFSIIIPLYLSCTGFYGKRKDIDFKTTKAYIEKPVTDPLNIQWMVAEIPQQKEGSLDCGVFVAAFAEYVCIGDLSIPSEDLSDIDQHRRRYGALI</sequence>
<protein>
    <submittedName>
        <fullName evidence="2">Uncharacterized protein LOC142174327</fullName>
    </submittedName>
</protein>
<name>A0AC58TG53_TOBAC</name>
<evidence type="ECO:0000313" key="1">
    <source>
        <dbReference type="Proteomes" id="UP000790787"/>
    </source>
</evidence>
<dbReference type="RefSeq" id="XP_075096207.1">
    <property type="nucleotide sequence ID" value="XM_075240106.1"/>
</dbReference>
<dbReference type="Proteomes" id="UP000790787">
    <property type="component" value="Chromosome 20"/>
</dbReference>
<organism evidence="1 2">
    <name type="scientific">Nicotiana tabacum</name>
    <name type="common">Common tobacco</name>
    <dbReference type="NCBI Taxonomy" id="4097"/>
    <lineage>
        <taxon>Eukaryota</taxon>
        <taxon>Viridiplantae</taxon>
        <taxon>Streptophyta</taxon>
        <taxon>Embryophyta</taxon>
        <taxon>Tracheophyta</taxon>
        <taxon>Spermatophyta</taxon>
        <taxon>Magnoliopsida</taxon>
        <taxon>eudicotyledons</taxon>
        <taxon>Gunneridae</taxon>
        <taxon>Pentapetalae</taxon>
        <taxon>asterids</taxon>
        <taxon>lamiids</taxon>
        <taxon>Solanales</taxon>
        <taxon>Solanaceae</taxon>
        <taxon>Nicotianoideae</taxon>
        <taxon>Nicotianeae</taxon>
        <taxon>Nicotiana</taxon>
    </lineage>
</organism>